<dbReference type="EMBL" id="CP019458">
    <property type="protein sequence ID" value="AQA13018.1"/>
    <property type="molecule type" value="Genomic_DNA"/>
</dbReference>
<keyword evidence="2" id="KW-1185">Reference proteome</keyword>
<gene>
    <name evidence="1" type="ORF">BV401_23830</name>
</gene>
<evidence type="ECO:0000313" key="1">
    <source>
        <dbReference type="EMBL" id="AQA13018.1"/>
    </source>
</evidence>
<dbReference type="Gene3D" id="3.30.160.250">
    <property type="match status" value="1"/>
</dbReference>
<accession>A0ABM6HGF3</accession>
<dbReference type="SUPFAM" id="SSF143100">
    <property type="entry name" value="TTHA1013/TTHA0281-like"/>
    <property type="match status" value="1"/>
</dbReference>
<dbReference type="RefSeq" id="WP_079258357.1">
    <property type="nucleotide sequence ID" value="NZ_CP019458.1"/>
</dbReference>
<proteinExistence type="predicted"/>
<sequence>MTEYSATARYDGKWWSVSFDDLPEGYGGATQGRTWAEAERMAREAVALLLDVEKDSFELVMRPADPAMAAAIVEAERTKEEAEQAAVRARKALVVAAVELTKKVTVRDAGAMLHVSHQQIAKLAPKAS</sequence>
<organism evidence="1 2">
    <name type="scientific">Streptomyces autolyticus</name>
    <dbReference type="NCBI Taxonomy" id="75293"/>
    <lineage>
        <taxon>Bacteria</taxon>
        <taxon>Bacillati</taxon>
        <taxon>Actinomycetota</taxon>
        <taxon>Actinomycetes</taxon>
        <taxon>Kitasatosporales</taxon>
        <taxon>Streptomycetaceae</taxon>
        <taxon>Streptomyces</taxon>
    </lineage>
</organism>
<dbReference type="InterPro" id="IPR035069">
    <property type="entry name" value="TTHA1013/TTHA0281-like"/>
</dbReference>
<dbReference type="Proteomes" id="UP000187851">
    <property type="component" value="Chromosome"/>
</dbReference>
<name>A0ABM6HGF3_9ACTN</name>
<reference evidence="1 2" key="1">
    <citation type="journal article" date="2017" name="J. Biotechnol.">
        <title>The complete genome sequence of Streptomyces autolyticus CGMCC 0516, the producer of geldanamycin, autolytimycin, reblastatin and elaiophylin.</title>
        <authorList>
            <person name="Yin M."/>
            <person name="Jiang M."/>
            <person name="Ren Z."/>
            <person name="Dong Y."/>
            <person name="Lu T."/>
        </authorList>
    </citation>
    <scope>NUCLEOTIDE SEQUENCE [LARGE SCALE GENOMIC DNA]</scope>
    <source>
        <strain evidence="1 2">CGMCC0516</strain>
    </source>
</reference>
<evidence type="ECO:0000313" key="2">
    <source>
        <dbReference type="Proteomes" id="UP000187851"/>
    </source>
</evidence>
<protein>
    <submittedName>
        <fullName evidence="1">HicB family protein</fullName>
    </submittedName>
</protein>